<dbReference type="GO" id="GO:0005516">
    <property type="term" value="F:calmodulin binding"/>
    <property type="evidence" value="ECO:0007669"/>
    <property type="project" value="UniProtKB-KW"/>
</dbReference>
<evidence type="ECO:0000256" key="1">
    <source>
        <dbReference type="ARBA" id="ARBA00004496"/>
    </source>
</evidence>
<keyword evidence="7 16" id="KW-0418">Kinase</keyword>
<dbReference type="InterPro" id="IPR017441">
    <property type="entry name" value="Protein_kinase_ATP_BS"/>
</dbReference>
<dbReference type="AlphaFoldDB" id="A0A195CSG9"/>
<dbReference type="EC" id="2.7.11.17" evidence="2"/>
<dbReference type="GO" id="GO:0005634">
    <property type="term" value="C:nucleus"/>
    <property type="evidence" value="ECO:0007669"/>
    <property type="project" value="UniProtKB-ARBA"/>
</dbReference>
<feature type="domain" description="Protein kinase" evidence="15">
    <location>
        <begin position="671"/>
        <end position="941"/>
    </location>
</feature>
<dbReference type="InterPro" id="IPR011009">
    <property type="entry name" value="Kinase-like_dom_sf"/>
</dbReference>
<comment type="subcellular location">
    <subcellularLocation>
        <location evidence="1">Cytoplasm</location>
    </subcellularLocation>
</comment>
<dbReference type="PANTHER" id="PTHR24346:SF77">
    <property type="entry name" value="SERINE THREONINE PROTEIN KINASE"/>
    <property type="match status" value="1"/>
</dbReference>
<name>A0A195CSG9_9HYME</name>
<dbReference type="SUPFAM" id="SSF56112">
    <property type="entry name" value="Protein kinase-like (PK-like)"/>
    <property type="match status" value="1"/>
</dbReference>
<dbReference type="Proteomes" id="UP000078542">
    <property type="component" value="Unassembled WGS sequence"/>
</dbReference>
<evidence type="ECO:0000256" key="3">
    <source>
        <dbReference type="ARBA" id="ARBA00022490"/>
    </source>
</evidence>
<dbReference type="SMART" id="SM00220">
    <property type="entry name" value="S_TKc"/>
    <property type="match status" value="1"/>
</dbReference>
<keyword evidence="9" id="KW-0112">Calmodulin-binding</keyword>
<dbReference type="FunFam" id="3.30.200.20:FF:000429">
    <property type="entry name" value="Calcium/calmodulin-dependent protein kinase kinase"/>
    <property type="match status" value="1"/>
</dbReference>
<proteinExistence type="predicted"/>
<evidence type="ECO:0000256" key="9">
    <source>
        <dbReference type="ARBA" id="ARBA00022860"/>
    </source>
</evidence>
<dbReference type="Gene3D" id="1.10.510.10">
    <property type="entry name" value="Transferase(Phosphotransferase) domain 1"/>
    <property type="match status" value="1"/>
</dbReference>
<dbReference type="PROSITE" id="PS50011">
    <property type="entry name" value="PROTEIN_KINASE_DOM"/>
    <property type="match status" value="1"/>
</dbReference>
<evidence type="ECO:0000313" key="17">
    <source>
        <dbReference type="Proteomes" id="UP000078542"/>
    </source>
</evidence>
<feature type="region of interest" description="Disordered" evidence="13">
    <location>
        <begin position="990"/>
        <end position="1052"/>
    </location>
</feature>
<evidence type="ECO:0000259" key="15">
    <source>
        <dbReference type="PROSITE" id="PS50011"/>
    </source>
</evidence>
<evidence type="ECO:0000256" key="2">
    <source>
        <dbReference type="ARBA" id="ARBA00012434"/>
    </source>
</evidence>
<feature type="compositionally biased region" description="Basic and acidic residues" evidence="13">
    <location>
        <begin position="1022"/>
        <end position="1036"/>
    </location>
</feature>
<reference evidence="16 17" key="1">
    <citation type="submission" date="2016-03" db="EMBL/GenBank/DDBJ databases">
        <title>Cyphomyrmex costatus WGS genome.</title>
        <authorList>
            <person name="Nygaard S."/>
            <person name="Hu H."/>
            <person name="Boomsma J."/>
            <person name="Zhang G."/>
        </authorList>
    </citation>
    <scope>NUCLEOTIDE SEQUENCE [LARGE SCALE GENOMIC DNA]</scope>
    <source>
        <strain evidence="16">MS0001</strain>
        <tissue evidence="16">Whole body</tissue>
    </source>
</reference>
<gene>
    <name evidence="16" type="ORF">ALC62_06149</name>
</gene>
<evidence type="ECO:0000256" key="7">
    <source>
        <dbReference type="ARBA" id="ARBA00022777"/>
    </source>
</evidence>
<accession>A0A195CSG9</accession>
<keyword evidence="4" id="KW-0723">Serine/threonine-protein kinase</keyword>
<evidence type="ECO:0000313" key="16">
    <source>
        <dbReference type="EMBL" id="KYN03054.1"/>
    </source>
</evidence>
<dbReference type="InterPro" id="IPR000719">
    <property type="entry name" value="Prot_kinase_dom"/>
</dbReference>
<feature type="compositionally biased region" description="Polar residues" evidence="13">
    <location>
        <begin position="371"/>
        <end position="385"/>
    </location>
</feature>
<organism evidence="16 17">
    <name type="scientific">Cyphomyrmex costatus</name>
    <dbReference type="NCBI Taxonomy" id="456900"/>
    <lineage>
        <taxon>Eukaryota</taxon>
        <taxon>Metazoa</taxon>
        <taxon>Ecdysozoa</taxon>
        <taxon>Arthropoda</taxon>
        <taxon>Hexapoda</taxon>
        <taxon>Insecta</taxon>
        <taxon>Pterygota</taxon>
        <taxon>Neoptera</taxon>
        <taxon>Endopterygota</taxon>
        <taxon>Hymenoptera</taxon>
        <taxon>Apocrita</taxon>
        <taxon>Aculeata</taxon>
        <taxon>Formicoidea</taxon>
        <taxon>Formicidae</taxon>
        <taxon>Myrmicinae</taxon>
        <taxon>Cyphomyrmex</taxon>
    </lineage>
</organism>
<evidence type="ECO:0000256" key="6">
    <source>
        <dbReference type="ARBA" id="ARBA00022741"/>
    </source>
</evidence>
<comment type="catalytic activity">
    <reaction evidence="10">
        <text>L-threonyl-[protein] + ATP = O-phospho-L-threonyl-[protein] + ADP + H(+)</text>
        <dbReference type="Rhea" id="RHEA:46608"/>
        <dbReference type="Rhea" id="RHEA-COMP:11060"/>
        <dbReference type="Rhea" id="RHEA-COMP:11605"/>
        <dbReference type="ChEBI" id="CHEBI:15378"/>
        <dbReference type="ChEBI" id="CHEBI:30013"/>
        <dbReference type="ChEBI" id="CHEBI:30616"/>
        <dbReference type="ChEBI" id="CHEBI:61977"/>
        <dbReference type="ChEBI" id="CHEBI:456216"/>
        <dbReference type="EC" id="2.7.11.17"/>
    </reaction>
</comment>
<dbReference type="GO" id="GO:0005737">
    <property type="term" value="C:cytoplasm"/>
    <property type="evidence" value="ECO:0007669"/>
    <property type="project" value="UniProtKB-SubCell"/>
</dbReference>
<dbReference type="PROSITE" id="PS00107">
    <property type="entry name" value="PROTEIN_KINASE_ATP"/>
    <property type="match status" value="1"/>
</dbReference>
<dbReference type="InterPro" id="IPR008271">
    <property type="entry name" value="Ser/Thr_kinase_AS"/>
</dbReference>
<dbReference type="Pfam" id="PF00069">
    <property type="entry name" value="Pkinase"/>
    <property type="match status" value="1"/>
</dbReference>
<keyword evidence="6 12" id="KW-0547">Nucleotide-binding</keyword>
<dbReference type="GO" id="GO:0005524">
    <property type="term" value="F:ATP binding"/>
    <property type="evidence" value="ECO:0007669"/>
    <property type="project" value="UniProtKB-UniRule"/>
</dbReference>
<keyword evidence="8 12" id="KW-0067">ATP-binding</keyword>
<dbReference type="PANTHER" id="PTHR24346">
    <property type="entry name" value="MAP/MICROTUBULE AFFINITY-REGULATING KINASE"/>
    <property type="match status" value="1"/>
</dbReference>
<dbReference type="GO" id="GO:0035556">
    <property type="term" value="P:intracellular signal transduction"/>
    <property type="evidence" value="ECO:0007669"/>
    <property type="project" value="TreeGrafter"/>
</dbReference>
<evidence type="ECO:0000256" key="4">
    <source>
        <dbReference type="ARBA" id="ARBA00022527"/>
    </source>
</evidence>
<evidence type="ECO:0000256" key="8">
    <source>
        <dbReference type="ARBA" id="ARBA00022840"/>
    </source>
</evidence>
<evidence type="ECO:0000256" key="11">
    <source>
        <dbReference type="ARBA" id="ARBA00047430"/>
    </source>
</evidence>
<dbReference type="Gene3D" id="3.30.200.20">
    <property type="entry name" value="Phosphorylase Kinase, domain 1"/>
    <property type="match status" value="1"/>
</dbReference>
<evidence type="ECO:0000256" key="10">
    <source>
        <dbReference type="ARBA" id="ARBA00047307"/>
    </source>
</evidence>
<feature type="chain" id="PRO_5008270131" description="calcium/calmodulin-dependent protein kinase" evidence="14">
    <location>
        <begin position="22"/>
        <end position="1052"/>
    </location>
</feature>
<evidence type="ECO:0000256" key="14">
    <source>
        <dbReference type="SAM" id="SignalP"/>
    </source>
</evidence>
<dbReference type="EMBL" id="KQ977394">
    <property type="protein sequence ID" value="KYN03054.1"/>
    <property type="molecule type" value="Genomic_DNA"/>
</dbReference>
<keyword evidence="5" id="KW-0808">Transferase</keyword>
<feature type="signal peptide" evidence="14">
    <location>
        <begin position="1"/>
        <end position="21"/>
    </location>
</feature>
<sequence>MMAKATRFMWLLFAAVAIAQAKPLDPSIDESINEIENDNTNLQKNPFGLNKQQNSALPTNEASIQDTTQTDATKSAVGTIFDTIIQSGNSTIKPGPFSWFLTPLVQKIQFSPQSFLSDRFLQLKDVLNSLGINVLQNVTAKQLNGASLFHFLGPNDSGFYTDRLEPAGFLGGNGLFANKGGILGGPGAILSTGSFLTDYPTAYRRKKHCEDSLRNAEGIGDHAYVGRSNPASSTMPRKLSLQTTLRGRPTRISTDSHPYRRVALSIVRKKGESANRVDYSQPISVLCEGHPFFAATDLPTRLVGREANKEKSSCERLLSSPDVASATDTEQLSTDAPGPSKVLSSPEYIQEVRKDSALYLEEGEDTLKTVTQATTDVLRRQSSGYVSRRDSLEDNRRNSTTSGDTQQQEKERYKSKSITLGALIEDLAGRKEENIEENTENIKQTADTAKERMPTTEIHRKVSSSDLDMPDVDEAKEVVREKTLPRQRSFETQEITEGLTTRLNYLLYDLISFKTVFQTKMCFSSFSILLLNETVTGDMQVTSIFKNPNIYLPRNSGKNAPSDEAGTIQRVDTVIDHSSGDSNCKNVHKTNVETIIASDNNRTLDLRKLSLPDEAGPSQRLFEKADVTYKSVHSRYPHASPHRSPRKRIRALNRECSVDSQHDSQQQLNQYKVLNEIGKGSFGVVKKVFNEEDGTYYAMKIVSKRKLMKKTGIFGRIPPRRAGADPLAKVYREIAILKKLDHPNVVKLVEVLDHPDKDNLYLVFELVHRGEILLIPTDKPLNEATARRYFRDIVLGVEYLHYQKIVHRDIKPSNLLVDRDDRIKIADLGVSTELRESGELLTGQAGTPAFAAPETTVANAQYLGPPCDIWSMGLTLYALVIGDLPWRASDSTAIQEVVRSKPLMFPDNRLSSELRYLIEGMLDKSPETRLILPKVKQHPWLTNNATEPLPAEVDNCRLRVTVTEEEVIRLGTLLLVKNMLKQHSFQNPFLPKRLGRTADNDASTESSAAGPKVSVSSSPHSDAMRDAKAERFHEAGRSNSAPDSYDWHTSGR</sequence>
<dbReference type="STRING" id="456900.A0A195CSG9"/>
<feature type="region of interest" description="Disordered" evidence="13">
    <location>
        <begin position="371"/>
        <end position="415"/>
    </location>
</feature>
<dbReference type="PROSITE" id="PS00108">
    <property type="entry name" value="PROTEIN_KINASE_ST"/>
    <property type="match status" value="1"/>
</dbReference>
<comment type="catalytic activity">
    <reaction evidence="11">
        <text>L-seryl-[protein] + ATP = O-phospho-L-seryl-[protein] + ADP + H(+)</text>
        <dbReference type="Rhea" id="RHEA:17989"/>
        <dbReference type="Rhea" id="RHEA-COMP:9863"/>
        <dbReference type="Rhea" id="RHEA-COMP:11604"/>
        <dbReference type="ChEBI" id="CHEBI:15378"/>
        <dbReference type="ChEBI" id="CHEBI:29999"/>
        <dbReference type="ChEBI" id="CHEBI:30616"/>
        <dbReference type="ChEBI" id="CHEBI:83421"/>
        <dbReference type="ChEBI" id="CHEBI:456216"/>
        <dbReference type="EC" id="2.7.11.17"/>
    </reaction>
</comment>
<protein>
    <recommendedName>
        <fullName evidence="2">calcium/calmodulin-dependent protein kinase</fullName>
        <ecNumber evidence="2">2.7.11.17</ecNumber>
    </recommendedName>
</protein>
<dbReference type="GO" id="GO:0004683">
    <property type="term" value="F:calcium/calmodulin-dependent protein kinase activity"/>
    <property type="evidence" value="ECO:0007669"/>
    <property type="project" value="UniProtKB-EC"/>
</dbReference>
<evidence type="ECO:0000256" key="5">
    <source>
        <dbReference type="ARBA" id="ARBA00022679"/>
    </source>
</evidence>
<keyword evidence="14" id="KW-0732">Signal</keyword>
<keyword evidence="17" id="KW-1185">Reference proteome</keyword>
<feature type="region of interest" description="Disordered" evidence="13">
    <location>
        <begin position="310"/>
        <end position="347"/>
    </location>
</feature>
<feature type="compositionally biased region" description="Basic and acidic residues" evidence="13">
    <location>
        <begin position="387"/>
        <end position="397"/>
    </location>
</feature>
<keyword evidence="3" id="KW-0963">Cytoplasm</keyword>
<dbReference type="FunFam" id="1.10.510.10:FF:000571">
    <property type="entry name" value="Maternal embryonic leucine zipper kinase"/>
    <property type="match status" value="1"/>
</dbReference>
<evidence type="ECO:0000256" key="13">
    <source>
        <dbReference type="SAM" id="MobiDB-lite"/>
    </source>
</evidence>
<feature type="binding site" evidence="12">
    <location>
        <position position="700"/>
    </location>
    <ligand>
        <name>ATP</name>
        <dbReference type="ChEBI" id="CHEBI:30616"/>
    </ligand>
</feature>
<evidence type="ECO:0000256" key="12">
    <source>
        <dbReference type="PROSITE-ProRule" id="PRU10141"/>
    </source>
</evidence>